<dbReference type="EMBL" id="OZ020100">
    <property type="protein sequence ID" value="CAK9272815.1"/>
    <property type="molecule type" value="Genomic_DNA"/>
</dbReference>
<dbReference type="Proteomes" id="UP001497444">
    <property type="component" value="Chromosome 5"/>
</dbReference>
<evidence type="ECO:0000313" key="2">
    <source>
        <dbReference type="Proteomes" id="UP001497444"/>
    </source>
</evidence>
<reference evidence="1" key="1">
    <citation type="submission" date="2024-02" db="EMBL/GenBank/DDBJ databases">
        <authorList>
            <consortium name="ELIXIR-Norway"/>
            <consortium name="Elixir Norway"/>
        </authorList>
    </citation>
    <scope>NUCLEOTIDE SEQUENCE</scope>
</reference>
<protein>
    <recommendedName>
        <fullName evidence="3">Secreted protein</fullName>
    </recommendedName>
</protein>
<proteinExistence type="predicted"/>
<accession>A0ABP0X5C1</accession>
<name>A0ABP0X5C1_9BRYO</name>
<sequence>MDTLFFFFFFFFNTDDDDLVARLFSSEYSSPPPAAQKTLYWKGMHKAAKIHGSRLKCICNPPPRRCGERRW</sequence>
<gene>
    <name evidence="1" type="ORF">CSSPJE1EN1_LOCUS18293</name>
</gene>
<keyword evidence="2" id="KW-1185">Reference proteome</keyword>
<evidence type="ECO:0008006" key="3">
    <source>
        <dbReference type="Google" id="ProtNLM"/>
    </source>
</evidence>
<organism evidence="1 2">
    <name type="scientific">Sphagnum jensenii</name>
    <dbReference type="NCBI Taxonomy" id="128206"/>
    <lineage>
        <taxon>Eukaryota</taxon>
        <taxon>Viridiplantae</taxon>
        <taxon>Streptophyta</taxon>
        <taxon>Embryophyta</taxon>
        <taxon>Bryophyta</taxon>
        <taxon>Sphagnophytina</taxon>
        <taxon>Sphagnopsida</taxon>
        <taxon>Sphagnales</taxon>
        <taxon>Sphagnaceae</taxon>
        <taxon>Sphagnum</taxon>
    </lineage>
</organism>
<evidence type="ECO:0000313" key="1">
    <source>
        <dbReference type="EMBL" id="CAK9272815.1"/>
    </source>
</evidence>